<keyword evidence="3 4" id="KW-0833">Ubl conjugation pathway</keyword>
<gene>
    <name evidence="6" type="ORF">PPERSA_09142</name>
</gene>
<name>A0A0V0QX23_PSEPJ</name>
<keyword evidence="7" id="KW-1185">Reference proteome</keyword>
<dbReference type="Proteomes" id="UP000054937">
    <property type="component" value="Unassembled WGS sequence"/>
</dbReference>
<evidence type="ECO:0000256" key="3">
    <source>
        <dbReference type="ARBA" id="ARBA00022786"/>
    </source>
</evidence>
<comment type="pathway">
    <text evidence="1 4">Protein modification; protein neddylation.</text>
</comment>
<dbReference type="PANTHER" id="PTHR10953:SF29">
    <property type="entry name" value="NEDD8-ACTIVATING ENZYME E1 REGULATORY SUBUNIT"/>
    <property type="match status" value="1"/>
</dbReference>
<protein>
    <recommendedName>
        <fullName evidence="4">NEDD8-activating enzyme E1 regulatory subunit</fullName>
    </recommendedName>
</protein>
<dbReference type="InterPro" id="IPR000594">
    <property type="entry name" value="ThiF_NAD_FAD-bd"/>
</dbReference>
<dbReference type="GO" id="GO:0005737">
    <property type="term" value="C:cytoplasm"/>
    <property type="evidence" value="ECO:0007669"/>
    <property type="project" value="TreeGrafter"/>
</dbReference>
<dbReference type="PIRSF" id="PIRSF039099">
    <property type="entry name" value="APP-BP1"/>
    <property type="match status" value="1"/>
</dbReference>
<dbReference type="Gene3D" id="3.40.50.720">
    <property type="entry name" value="NAD(P)-binding Rossmann-like Domain"/>
    <property type="match status" value="1"/>
</dbReference>
<evidence type="ECO:0000256" key="2">
    <source>
        <dbReference type="ARBA" id="ARBA00006868"/>
    </source>
</evidence>
<comment type="similarity">
    <text evidence="2 4">Belongs to the ubiquitin-activating E1 family. ULA1 subfamily.</text>
</comment>
<organism evidence="6 7">
    <name type="scientific">Pseudocohnilembus persalinus</name>
    <name type="common">Ciliate</name>
    <dbReference type="NCBI Taxonomy" id="266149"/>
    <lineage>
        <taxon>Eukaryota</taxon>
        <taxon>Sar</taxon>
        <taxon>Alveolata</taxon>
        <taxon>Ciliophora</taxon>
        <taxon>Intramacronucleata</taxon>
        <taxon>Oligohymenophorea</taxon>
        <taxon>Scuticociliatia</taxon>
        <taxon>Philasterida</taxon>
        <taxon>Pseudocohnilembidae</taxon>
        <taxon>Pseudocohnilembus</taxon>
    </lineage>
</organism>
<evidence type="ECO:0000259" key="5">
    <source>
        <dbReference type="Pfam" id="PF00899"/>
    </source>
</evidence>
<dbReference type="Pfam" id="PF00899">
    <property type="entry name" value="ThiF"/>
    <property type="match status" value="1"/>
</dbReference>
<dbReference type="EMBL" id="LDAU01000092">
    <property type="protein sequence ID" value="KRX06740.1"/>
    <property type="molecule type" value="Genomic_DNA"/>
</dbReference>
<dbReference type="AlphaFoldDB" id="A0A0V0QX23"/>
<evidence type="ECO:0000313" key="7">
    <source>
        <dbReference type="Proteomes" id="UP000054937"/>
    </source>
</evidence>
<dbReference type="Gene3D" id="3.40.50.12550">
    <property type="entry name" value="Ubiquitin-activating enzyme E1, inactive adenylation domain, subdomain 2"/>
    <property type="match status" value="1"/>
</dbReference>
<evidence type="ECO:0000256" key="4">
    <source>
        <dbReference type="PIRNR" id="PIRNR039099"/>
    </source>
</evidence>
<dbReference type="GO" id="GO:0045116">
    <property type="term" value="P:protein neddylation"/>
    <property type="evidence" value="ECO:0007669"/>
    <property type="project" value="UniProtKB-UniRule"/>
</dbReference>
<sequence>MEQEQKKQVFDNKYDRQIRLWGSNGQKRIQNSKLLLLNCEPSGVETMKNLVLPGIGNITVVDNAQVNLKDLGKNFFVSESDLGKNRGQAVFDNLLEMNPDVKGDFKNEDPVEMAQNEEFIKQFSCVIASELWDHHLKKLSQICEKYNITLIIINTYGLIGRIRLQNGIHTIIESKPLQAQYYDLKITKPWKELQNFVDSFDIEALNQKIDPKVMDGESGKAIDQLMHIPYLVILIKSLDIYRKQNAGKDPKTFAEKKAYKNIIKEMGNKLDQAENFQQAESFSYQAYIQPGDLPTSVNGGLKTIFQHEKFQNGQESFWFLARALKQFYEKYGTLPVSSNLPDMESKTDLYQQLKKIFQQKFEEDLKLFKEILGSTDISDDEIKLYIQHVCYLSVVDYRPYYKELENPLNLEIEVNYNEMGEIIINNCYQWIIGLRALNIYFERNNQYPIYQKDEQVLYDIAEDLRVNYFKLEGENSQEKIDKKITDELVRYSNSKLHNIASILAGIASQETIKLVTHQFQPFNNTFIYEGNFCKAQTLQL</sequence>
<accession>A0A0V0QX23</accession>
<dbReference type="InterPro" id="IPR045886">
    <property type="entry name" value="ThiF/MoeB/HesA"/>
</dbReference>
<reference evidence="6 7" key="1">
    <citation type="journal article" date="2015" name="Sci. Rep.">
        <title>Genome of the facultative scuticociliatosis pathogen Pseudocohnilembus persalinus provides insight into its virulence through horizontal gene transfer.</title>
        <authorList>
            <person name="Xiong J."/>
            <person name="Wang G."/>
            <person name="Cheng J."/>
            <person name="Tian M."/>
            <person name="Pan X."/>
            <person name="Warren A."/>
            <person name="Jiang C."/>
            <person name="Yuan D."/>
            <person name="Miao W."/>
        </authorList>
    </citation>
    <scope>NUCLEOTIDE SEQUENCE [LARGE SCALE GENOMIC DNA]</scope>
    <source>
        <strain evidence="6">36N120E</strain>
    </source>
</reference>
<dbReference type="InParanoid" id="A0A0V0QX23"/>
<feature type="domain" description="THIF-type NAD/FAD binding fold" evidence="5">
    <location>
        <begin position="14"/>
        <end position="526"/>
    </location>
</feature>
<proteinExistence type="inferred from homology"/>
<evidence type="ECO:0000313" key="6">
    <source>
        <dbReference type="EMBL" id="KRX06740.1"/>
    </source>
</evidence>
<dbReference type="InterPro" id="IPR030667">
    <property type="entry name" value="APP-BP1"/>
</dbReference>
<dbReference type="InterPro" id="IPR035985">
    <property type="entry name" value="Ubiquitin-activating_enz"/>
</dbReference>
<dbReference type="UniPathway" id="UPA00885"/>
<dbReference type="OrthoDB" id="1708823at2759"/>
<dbReference type="GO" id="GO:0019781">
    <property type="term" value="F:NEDD8 activating enzyme activity"/>
    <property type="evidence" value="ECO:0007669"/>
    <property type="project" value="UniProtKB-UniRule"/>
</dbReference>
<comment type="caution">
    <text evidence="6">The sequence shown here is derived from an EMBL/GenBank/DDBJ whole genome shotgun (WGS) entry which is preliminary data.</text>
</comment>
<dbReference type="PANTHER" id="PTHR10953">
    <property type="entry name" value="UBIQUITIN-ACTIVATING ENZYME E1"/>
    <property type="match status" value="1"/>
</dbReference>
<dbReference type="OMA" id="KLITHQY"/>
<evidence type="ECO:0000256" key="1">
    <source>
        <dbReference type="ARBA" id="ARBA00005032"/>
    </source>
</evidence>
<dbReference type="SUPFAM" id="SSF69572">
    <property type="entry name" value="Activating enzymes of the ubiquitin-like proteins"/>
    <property type="match status" value="1"/>
</dbReference>